<name>A0A1I0F109_9ACTN</name>
<dbReference type="Proteomes" id="UP000199361">
    <property type="component" value="Unassembled WGS sequence"/>
</dbReference>
<evidence type="ECO:0000313" key="3">
    <source>
        <dbReference type="Proteomes" id="UP000199361"/>
    </source>
</evidence>
<evidence type="ECO:0000256" key="1">
    <source>
        <dbReference type="SAM" id="Phobius"/>
    </source>
</evidence>
<dbReference type="RefSeq" id="WP_091079558.1">
    <property type="nucleotide sequence ID" value="NZ_FOHX01000003.1"/>
</dbReference>
<dbReference type="EMBL" id="FOHX01000003">
    <property type="protein sequence ID" value="SET51649.1"/>
    <property type="molecule type" value="Genomic_DNA"/>
</dbReference>
<keyword evidence="3" id="KW-1185">Reference proteome</keyword>
<keyword evidence="1" id="KW-0812">Transmembrane</keyword>
<keyword evidence="1" id="KW-0472">Membrane</keyword>
<proteinExistence type="predicted"/>
<organism evidence="2 3">
    <name type="scientific">Nonomuraea wenchangensis</name>
    <dbReference type="NCBI Taxonomy" id="568860"/>
    <lineage>
        <taxon>Bacteria</taxon>
        <taxon>Bacillati</taxon>
        <taxon>Actinomycetota</taxon>
        <taxon>Actinomycetes</taxon>
        <taxon>Streptosporangiales</taxon>
        <taxon>Streptosporangiaceae</taxon>
        <taxon>Nonomuraea</taxon>
    </lineage>
</organism>
<dbReference type="AlphaFoldDB" id="A0A1I0F109"/>
<feature type="transmembrane region" description="Helical" evidence="1">
    <location>
        <begin position="45"/>
        <end position="64"/>
    </location>
</feature>
<keyword evidence="1" id="KW-1133">Transmembrane helix</keyword>
<dbReference type="STRING" id="568860.SAMN05421811_103283"/>
<reference evidence="2 3" key="1">
    <citation type="submission" date="2016-10" db="EMBL/GenBank/DDBJ databases">
        <authorList>
            <person name="de Groot N.N."/>
        </authorList>
    </citation>
    <scope>NUCLEOTIDE SEQUENCE [LARGE SCALE GENOMIC DNA]</scope>
    <source>
        <strain evidence="2 3">CGMCC 4.5598</strain>
    </source>
</reference>
<gene>
    <name evidence="2" type="ORF">SAMN05421811_103283</name>
</gene>
<protein>
    <submittedName>
        <fullName evidence="2">Uncharacterized protein</fullName>
    </submittedName>
</protein>
<evidence type="ECO:0000313" key="2">
    <source>
        <dbReference type="EMBL" id="SET51649.1"/>
    </source>
</evidence>
<accession>A0A1I0F109</accession>
<sequence>MGAVLLFIAIVVGGWVASAWALMMFVGILHHEWWPVIPTMGYDTALLASAFLTITLALVGRGGGK</sequence>
<dbReference type="OrthoDB" id="9963685at2"/>